<gene>
    <name evidence="2" type="ORF">Vgi01_32320</name>
</gene>
<dbReference type="Proteomes" id="UP000647860">
    <property type="component" value="Unassembled WGS sequence"/>
</dbReference>
<organism evidence="2 3">
    <name type="scientific">Micromonospora gifhornensis</name>
    <dbReference type="NCBI Taxonomy" id="84594"/>
    <lineage>
        <taxon>Bacteria</taxon>
        <taxon>Bacillati</taxon>
        <taxon>Actinomycetota</taxon>
        <taxon>Actinomycetes</taxon>
        <taxon>Micromonosporales</taxon>
        <taxon>Micromonosporaceae</taxon>
        <taxon>Micromonospora</taxon>
    </lineage>
</organism>
<evidence type="ECO:0008006" key="4">
    <source>
        <dbReference type="Google" id="ProtNLM"/>
    </source>
</evidence>
<accession>A0ABQ4IFN7</accession>
<evidence type="ECO:0000313" key="2">
    <source>
        <dbReference type="EMBL" id="GIJ16548.1"/>
    </source>
</evidence>
<evidence type="ECO:0000256" key="1">
    <source>
        <dbReference type="SAM" id="SignalP"/>
    </source>
</evidence>
<evidence type="ECO:0000313" key="3">
    <source>
        <dbReference type="Proteomes" id="UP000647860"/>
    </source>
</evidence>
<feature type="chain" id="PRO_5046026232" description="Secreted protein" evidence="1">
    <location>
        <begin position="34"/>
        <end position="222"/>
    </location>
</feature>
<keyword evidence="3" id="KW-1185">Reference proteome</keyword>
<name>A0ABQ4IFN7_9ACTN</name>
<sequence length="222" mass="23467">MRSKNIMSAIRRYGIAVSAMTAIVLGVAHPAPAVDAGVSSAEDVVTRVFNASDPEAFYRGLSPTERAAFDHVMIPVTSTLSVEIEPADAVARNAAANGQSADEVFDALATGCWYGRTRDGAQAAAGNTLYTFWTNIYWCASGSTVTSVRIHEADGETKTIGWRYDGVKSSGAQVISNQGRGWAKHRFILGVGGWDVSHPEHCLRAKGTASGTASGDRVCSVL</sequence>
<dbReference type="EMBL" id="BOPA01000021">
    <property type="protein sequence ID" value="GIJ16548.1"/>
    <property type="molecule type" value="Genomic_DNA"/>
</dbReference>
<keyword evidence="1" id="KW-0732">Signal</keyword>
<reference evidence="2 3" key="1">
    <citation type="submission" date="2021-01" db="EMBL/GenBank/DDBJ databases">
        <title>Whole genome shotgun sequence of Verrucosispora gifhornensis NBRC 16317.</title>
        <authorList>
            <person name="Komaki H."/>
            <person name="Tamura T."/>
        </authorList>
    </citation>
    <scope>NUCLEOTIDE SEQUENCE [LARGE SCALE GENOMIC DNA]</scope>
    <source>
        <strain evidence="2 3">NBRC 16317</strain>
    </source>
</reference>
<protein>
    <recommendedName>
        <fullName evidence="4">Secreted protein</fullName>
    </recommendedName>
</protein>
<feature type="signal peptide" evidence="1">
    <location>
        <begin position="1"/>
        <end position="33"/>
    </location>
</feature>
<proteinExistence type="predicted"/>
<comment type="caution">
    <text evidence="2">The sequence shown here is derived from an EMBL/GenBank/DDBJ whole genome shotgun (WGS) entry which is preliminary data.</text>
</comment>